<gene>
    <name evidence="11" type="ORF">FE782_24100</name>
</gene>
<protein>
    <recommendedName>
        <fullName evidence="9">Methylated-DNA--protein-cysteine methyltransferase</fullName>
        <ecNumber evidence="9">2.1.1.63</ecNumber>
    </recommendedName>
    <alternativeName>
        <fullName evidence="9">6-O-methylguanine-DNA methyltransferase</fullName>
        <shortName evidence="9">MGMT</shortName>
    </alternativeName>
    <alternativeName>
        <fullName evidence="9">O-6-methylguanine-DNA-alkyltransferase</fullName>
    </alternativeName>
</protein>
<keyword evidence="5 9" id="KW-0808">Transferase</keyword>
<evidence type="ECO:0000256" key="6">
    <source>
        <dbReference type="ARBA" id="ARBA00022763"/>
    </source>
</evidence>
<dbReference type="FunFam" id="1.10.10.10:FF:000214">
    <property type="entry name" value="Methylated-DNA--protein-cysteine methyltransferase"/>
    <property type="match status" value="1"/>
</dbReference>
<evidence type="ECO:0000313" key="12">
    <source>
        <dbReference type="Proteomes" id="UP000309676"/>
    </source>
</evidence>
<keyword evidence="3 9" id="KW-0963">Cytoplasm</keyword>
<evidence type="ECO:0000259" key="10">
    <source>
        <dbReference type="Pfam" id="PF01035"/>
    </source>
</evidence>
<comment type="catalytic activity">
    <reaction evidence="8 9">
        <text>a 6-O-methyl-2'-deoxyguanosine in DNA + L-cysteinyl-[protein] = S-methyl-L-cysteinyl-[protein] + a 2'-deoxyguanosine in DNA</text>
        <dbReference type="Rhea" id="RHEA:24000"/>
        <dbReference type="Rhea" id="RHEA-COMP:10131"/>
        <dbReference type="Rhea" id="RHEA-COMP:10132"/>
        <dbReference type="Rhea" id="RHEA-COMP:11367"/>
        <dbReference type="Rhea" id="RHEA-COMP:11368"/>
        <dbReference type="ChEBI" id="CHEBI:29950"/>
        <dbReference type="ChEBI" id="CHEBI:82612"/>
        <dbReference type="ChEBI" id="CHEBI:85445"/>
        <dbReference type="ChEBI" id="CHEBI:85448"/>
        <dbReference type="EC" id="2.1.1.63"/>
    </reaction>
</comment>
<keyword evidence="12" id="KW-1185">Reference proteome</keyword>
<dbReference type="AlphaFoldDB" id="A0A5R9GAJ2"/>
<dbReference type="RefSeq" id="WP_138196906.1">
    <property type="nucleotide sequence ID" value="NZ_VCIW01000019.1"/>
</dbReference>
<dbReference type="EMBL" id="VCIW01000019">
    <property type="protein sequence ID" value="TLS49753.1"/>
    <property type="molecule type" value="Genomic_DNA"/>
</dbReference>
<feature type="active site" description="Nucleophile; methyl group acceptor" evidence="9">
    <location>
        <position position="142"/>
    </location>
</feature>
<dbReference type="EC" id="2.1.1.63" evidence="9"/>
<comment type="function">
    <text evidence="9">Involved in the cellular defense against the biological effects of O6-methylguanine (O6-MeG) and O4-methylthymine (O4-MeT) in DNA. Repairs the methylated nucleobase in DNA by stoichiometrically transferring the methyl group to a cysteine residue in the enzyme. This is a suicide reaction: the enzyme is irreversibly inactivated.</text>
</comment>
<dbReference type="InterPro" id="IPR023546">
    <property type="entry name" value="MGMT"/>
</dbReference>
<dbReference type="GO" id="GO:0005737">
    <property type="term" value="C:cytoplasm"/>
    <property type="evidence" value="ECO:0007669"/>
    <property type="project" value="UniProtKB-SubCell"/>
</dbReference>
<comment type="catalytic activity">
    <reaction evidence="1 9">
        <text>a 4-O-methyl-thymidine in DNA + L-cysteinyl-[protein] = a thymidine in DNA + S-methyl-L-cysteinyl-[protein]</text>
        <dbReference type="Rhea" id="RHEA:53428"/>
        <dbReference type="Rhea" id="RHEA-COMP:10131"/>
        <dbReference type="Rhea" id="RHEA-COMP:10132"/>
        <dbReference type="Rhea" id="RHEA-COMP:13555"/>
        <dbReference type="Rhea" id="RHEA-COMP:13556"/>
        <dbReference type="ChEBI" id="CHEBI:29950"/>
        <dbReference type="ChEBI" id="CHEBI:82612"/>
        <dbReference type="ChEBI" id="CHEBI:137386"/>
        <dbReference type="ChEBI" id="CHEBI:137387"/>
        <dbReference type="EC" id="2.1.1.63"/>
    </reaction>
</comment>
<dbReference type="GO" id="GO:0003908">
    <property type="term" value="F:methylated-DNA-[protein]-cysteine S-methyltransferase activity"/>
    <property type="evidence" value="ECO:0007669"/>
    <property type="project" value="UniProtKB-UniRule"/>
</dbReference>
<dbReference type="NCBIfam" id="TIGR00589">
    <property type="entry name" value="ogt"/>
    <property type="match status" value="1"/>
</dbReference>
<evidence type="ECO:0000256" key="3">
    <source>
        <dbReference type="ARBA" id="ARBA00022490"/>
    </source>
</evidence>
<dbReference type="Proteomes" id="UP000309676">
    <property type="component" value="Unassembled WGS sequence"/>
</dbReference>
<dbReference type="InterPro" id="IPR036388">
    <property type="entry name" value="WH-like_DNA-bd_sf"/>
</dbReference>
<keyword evidence="6 9" id="KW-0227">DNA damage</keyword>
<dbReference type="CDD" id="cd06445">
    <property type="entry name" value="ATase"/>
    <property type="match status" value="1"/>
</dbReference>
<proteinExistence type="inferred from homology"/>
<keyword evidence="7 9" id="KW-0234">DNA repair</keyword>
<dbReference type="SUPFAM" id="SSF46767">
    <property type="entry name" value="Methylated DNA-protein cysteine methyltransferase, C-terminal domain"/>
    <property type="match status" value="1"/>
</dbReference>
<dbReference type="Pfam" id="PF01035">
    <property type="entry name" value="DNA_binding_1"/>
    <property type="match status" value="1"/>
</dbReference>
<dbReference type="GO" id="GO:0032259">
    <property type="term" value="P:methylation"/>
    <property type="evidence" value="ECO:0007669"/>
    <property type="project" value="UniProtKB-KW"/>
</dbReference>
<dbReference type="SUPFAM" id="SSF53155">
    <property type="entry name" value="Methylated DNA-protein cysteine methyltransferase domain"/>
    <property type="match status" value="1"/>
</dbReference>
<organism evidence="11 12">
    <name type="scientific">Paenibacillus antri</name>
    <dbReference type="NCBI Taxonomy" id="2582848"/>
    <lineage>
        <taxon>Bacteria</taxon>
        <taxon>Bacillati</taxon>
        <taxon>Bacillota</taxon>
        <taxon>Bacilli</taxon>
        <taxon>Bacillales</taxon>
        <taxon>Paenibacillaceae</taxon>
        <taxon>Paenibacillus</taxon>
    </lineage>
</organism>
<dbReference type="PANTHER" id="PTHR10815:SF5">
    <property type="entry name" value="METHYLATED-DNA--PROTEIN-CYSTEINE METHYLTRANSFERASE"/>
    <property type="match status" value="1"/>
</dbReference>
<dbReference type="OrthoDB" id="9802228at2"/>
<dbReference type="InterPro" id="IPR014048">
    <property type="entry name" value="MethylDNA_cys_MeTrfase_DNA-bd"/>
</dbReference>
<evidence type="ECO:0000256" key="5">
    <source>
        <dbReference type="ARBA" id="ARBA00022679"/>
    </source>
</evidence>
<name>A0A5R9GAJ2_9BACL</name>
<dbReference type="HAMAP" id="MF_00772">
    <property type="entry name" value="OGT"/>
    <property type="match status" value="1"/>
</dbReference>
<evidence type="ECO:0000256" key="7">
    <source>
        <dbReference type="ARBA" id="ARBA00023204"/>
    </source>
</evidence>
<dbReference type="InterPro" id="IPR001497">
    <property type="entry name" value="MethylDNA_cys_MeTrfase_AS"/>
</dbReference>
<evidence type="ECO:0000256" key="8">
    <source>
        <dbReference type="ARBA" id="ARBA00049348"/>
    </source>
</evidence>
<dbReference type="GO" id="GO:0006307">
    <property type="term" value="P:DNA alkylation repair"/>
    <property type="evidence" value="ECO:0007669"/>
    <property type="project" value="UniProtKB-UniRule"/>
</dbReference>
<evidence type="ECO:0000256" key="4">
    <source>
        <dbReference type="ARBA" id="ARBA00022603"/>
    </source>
</evidence>
<comment type="subcellular location">
    <subcellularLocation>
        <location evidence="9">Cytoplasm</location>
    </subcellularLocation>
</comment>
<sequence length="184" mass="20416">MEAGTVYHYTLPDAEATWTLLGSERGVCGLLYNEDQLGEARAWLEKMRPGAQLRADRGPFEAFGAADRLRRYFAGERVGFEDIPMDLMGTPFQREVWAALANIPYGEVWTYGRLAEEIGRPTATRAVGAANGRNPLPVILPCHRVVGANGTLTGYRGGLAVKKRLLALEGIDHVEDRGHERFRF</sequence>
<accession>A0A5R9GAJ2</accession>
<dbReference type="Gene3D" id="1.10.10.10">
    <property type="entry name" value="Winged helix-like DNA-binding domain superfamily/Winged helix DNA-binding domain"/>
    <property type="match status" value="1"/>
</dbReference>
<evidence type="ECO:0000313" key="11">
    <source>
        <dbReference type="EMBL" id="TLS49753.1"/>
    </source>
</evidence>
<comment type="similarity">
    <text evidence="2 9">Belongs to the MGMT family.</text>
</comment>
<evidence type="ECO:0000256" key="9">
    <source>
        <dbReference type="HAMAP-Rule" id="MF_00772"/>
    </source>
</evidence>
<dbReference type="InterPro" id="IPR036631">
    <property type="entry name" value="MGMT_N_sf"/>
</dbReference>
<dbReference type="PROSITE" id="PS00374">
    <property type="entry name" value="MGMT"/>
    <property type="match status" value="1"/>
</dbReference>
<feature type="domain" description="Methylated-DNA-[protein]-cysteine S-methyltransferase DNA binding" evidence="10">
    <location>
        <begin position="91"/>
        <end position="171"/>
    </location>
</feature>
<comment type="miscellaneous">
    <text evidence="9">This enzyme catalyzes only one turnover and therefore is not strictly catalytic. According to one definition, an enzyme is a biocatalyst that acts repeatedly and over many reaction cycles.</text>
</comment>
<evidence type="ECO:0000256" key="2">
    <source>
        <dbReference type="ARBA" id="ARBA00008711"/>
    </source>
</evidence>
<evidence type="ECO:0000256" key="1">
    <source>
        <dbReference type="ARBA" id="ARBA00001286"/>
    </source>
</evidence>
<dbReference type="InterPro" id="IPR036217">
    <property type="entry name" value="MethylDNA_cys_MeTrfase_DNAb"/>
</dbReference>
<dbReference type="PANTHER" id="PTHR10815">
    <property type="entry name" value="METHYLATED-DNA--PROTEIN-CYSTEINE METHYLTRANSFERASE"/>
    <property type="match status" value="1"/>
</dbReference>
<keyword evidence="4 9" id="KW-0489">Methyltransferase</keyword>
<comment type="caution">
    <text evidence="11">The sequence shown here is derived from an EMBL/GenBank/DDBJ whole genome shotgun (WGS) entry which is preliminary data.</text>
</comment>
<reference evidence="11 12" key="1">
    <citation type="submission" date="2019-05" db="EMBL/GenBank/DDBJ databases">
        <authorList>
            <person name="Narsing Rao M.P."/>
            <person name="Li W.J."/>
        </authorList>
    </citation>
    <scope>NUCLEOTIDE SEQUENCE [LARGE SCALE GENOMIC DNA]</scope>
    <source>
        <strain evidence="11 12">SYSU_K30003</strain>
    </source>
</reference>